<dbReference type="SFLD" id="SFLDG01129">
    <property type="entry name" value="C1.5:_HAD__Beta-PGM__Phosphata"/>
    <property type="match status" value="1"/>
</dbReference>
<dbReference type="InterPro" id="IPR023214">
    <property type="entry name" value="HAD_sf"/>
</dbReference>
<dbReference type="PRINTS" id="PR00413">
    <property type="entry name" value="HADHALOGNASE"/>
</dbReference>
<dbReference type="GO" id="GO:0019120">
    <property type="term" value="F:hydrolase activity, acting on acid halide bonds, in C-halide compounds"/>
    <property type="evidence" value="ECO:0007669"/>
    <property type="project" value="InterPro"/>
</dbReference>
<dbReference type="Gene3D" id="3.40.50.1000">
    <property type="entry name" value="HAD superfamily/HAD-like"/>
    <property type="match status" value="1"/>
</dbReference>
<comment type="similarity">
    <text evidence="1">Belongs to the HAD-like hydrolase superfamily. S-2-haloalkanoic acid dehalogenase family.</text>
</comment>
<dbReference type="InterPro" id="IPR006439">
    <property type="entry name" value="HAD-SF_hydro_IA"/>
</dbReference>
<keyword evidence="4" id="KW-1185">Reference proteome</keyword>
<gene>
    <name evidence="3" type="ORF">SAMN04488087_1400</name>
</gene>
<dbReference type="CDD" id="cd02588">
    <property type="entry name" value="HAD_L2-DEX"/>
    <property type="match status" value="1"/>
</dbReference>
<evidence type="ECO:0000256" key="1">
    <source>
        <dbReference type="ARBA" id="ARBA00008106"/>
    </source>
</evidence>
<evidence type="ECO:0000313" key="4">
    <source>
        <dbReference type="Proteomes" id="UP000185812"/>
    </source>
</evidence>
<dbReference type="SUPFAM" id="SSF56784">
    <property type="entry name" value="HAD-like"/>
    <property type="match status" value="1"/>
</dbReference>
<dbReference type="InterPro" id="IPR006328">
    <property type="entry name" value="2-HAD"/>
</dbReference>
<dbReference type="SFLD" id="SFLDG01135">
    <property type="entry name" value="C1.5.6:_HAD__Beta-PGM__Phospha"/>
    <property type="match status" value="1"/>
</dbReference>
<dbReference type="NCBIfam" id="TIGR01428">
    <property type="entry name" value="HAD_type_II"/>
    <property type="match status" value="1"/>
</dbReference>
<protein>
    <submittedName>
        <fullName evidence="3">2-haloacid dehalogenase</fullName>
    </submittedName>
</protein>
<dbReference type="RefSeq" id="WP_072715262.1">
    <property type="nucleotide sequence ID" value="NZ_FRAU01000004.1"/>
</dbReference>
<dbReference type="Gene3D" id="1.10.150.240">
    <property type="entry name" value="Putative phosphatase, domain 2"/>
    <property type="match status" value="1"/>
</dbReference>
<dbReference type="OrthoDB" id="264363at2"/>
<evidence type="ECO:0000313" key="3">
    <source>
        <dbReference type="EMBL" id="SHK56438.1"/>
    </source>
</evidence>
<dbReference type="Proteomes" id="UP000185812">
    <property type="component" value="Unassembled WGS sequence"/>
</dbReference>
<dbReference type="PANTHER" id="PTHR43316:SF3">
    <property type="entry name" value="HALOACID DEHALOGENASE, TYPE II (AFU_ORTHOLOGUE AFUA_2G07750)-RELATED"/>
    <property type="match status" value="1"/>
</dbReference>
<dbReference type="EMBL" id="FRAU01000004">
    <property type="protein sequence ID" value="SHK56438.1"/>
    <property type="molecule type" value="Genomic_DNA"/>
</dbReference>
<dbReference type="SFLD" id="SFLDF00045">
    <property type="entry name" value="2-haloacid_dehalogenase"/>
    <property type="match status" value="1"/>
</dbReference>
<dbReference type="InterPro" id="IPR036412">
    <property type="entry name" value="HAD-like_sf"/>
</dbReference>
<dbReference type="AlphaFoldDB" id="A0A1M6TI32"/>
<dbReference type="PANTHER" id="PTHR43316">
    <property type="entry name" value="HYDROLASE, HALOACID DELAHOGENASE-RELATED"/>
    <property type="match status" value="1"/>
</dbReference>
<dbReference type="InterPro" id="IPR051540">
    <property type="entry name" value="S-2-haloacid_dehalogenase"/>
</dbReference>
<proteinExistence type="inferred from homology"/>
<dbReference type="SFLD" id="SFLDS00003">
    <property type="entry name" value="Haloacid_Dehalogenase"/>
    <property type="match status" value="1"/>
</dbReference>
<reference evidence="4" key="1">
    <citation type="submission" date="2016-11" db="EMBL/GenBank/DDBJ databases">
        <authorList>
            <person name="Varghese N."/>
            <person name="Submissions S."/>
        </authorList>
    </citation>
    <scope>NUCLEOTIDE SEQUENCE [LARGE SCALE GENOMIC DNA]</scope>
    <source>
        <strain evidence="4">DSM 22212</strain>
    </source>
</reference>
<dbReference type="NCBIfam" id="TIGR01493">
    <property type="entry name" value="HAD-SF-IA-v2"/>
    <property type="match status" value="1"/>
</dbReference>
<name>A0A1M6TI32_9BACT</name>
<dbReference type="Pfam" id="PF00702">
    <property type="entry name" value="Hydrolase"/>
    <property type="match status" value="1"/>
</dbReference>
<dbReference type="InterPro" id="IPR023198">
    <property type="entry name" value="PGP-like_dom2"/>
</dbReference>
<sequence length="223" mass="24797">MVQLKALAFDAFGTLFDVHAIDELCASFFPDVGVALSRRWRQKQLEYTWLRSLMGQYVSFEQVTDEALRYAAASFGLVLTPTVHNHLLQAYQTLRSFPEVPSVLQKLARRYALVVLSNGTAAQLQTLLQRSNLESYFAAVLSAEQVQVFKPHPRVYALAEAALQLPRGEIGFVSANGWDVAGAAAYGYWTFWVNRYGRPDETLGFSAAAVGQSLVDLEQALQT</sequence>
<evidence type="ECO:0000256" key="2">
    <source>
        <dbReference type="ARBA" id="ARBA00022801"/>
    </source>
</evidence>
<accession>A0A1M6TI32</accession>
<keyword evidence="2" id="KW-0378">Hydrolase</keyword>
<organism evidence="3 4">
    <name type="scientific">Rhodothermus profundi</name>
    <dbReference type="NCBI Taxonomy" id="633813"/>
    <lineage>
        <taxon>Bacteria</taxon>
        <taxon>Pseudomonadati</taxon>
        <taxon>Rhodothermota</taxon>
        <taxon>Rhodothermia</taxon>
        <taxon>Rhodothermales</taxon>
        <taxon>Rhodothermaceae</taxon>
        <taxon>Rhodothermus</taxon>
    </lineage>
</organism>
<dbReference type="STRING" id="633813.SAMN04488087_1400"/>